<dbReference type="RefSeq" id="WP_145207674.1">
    <property type="nucleotide sequence ID" value="NZ_CP036432.1"/>
</dbReference>
<dbReference type="EMBL" id="CP036432">
    <property type="protein sequence ID" value="QDV81954.1"/>
    <property type="molecule type" value="Genomic_DNA"/>
</dbReference>
<feature type="transmembrane region" description="Helical" evidence="1">
    <location>
        <begin position="74"/>
        <end position="96"/>
    </location>
</feature>
<name>A0ABX5XQ01_9BACT</name>
<keyword evidence="1" id="KW-0472">Membrane</keyword>
<keyword evidence="1" id="KW-1133">Transmembrane helix</keyword>
<evidence type="ECO:0000256" key="1">
    <source>
        <dbReference type="SAM" id="Phobius"/>
    </source>
</evidence>
<keyword evidence="1" id="KW-0812">Transmembrane</keyword>
<keyword evidence="3" id="KW-1185">Reference proteome</keyword>
<feature type="transmembrane region" description="Helical" evidence="1">
    <location>
        <begin position="108"/>
        <end position="128"/>
    </location>
</feature>
<organism evidence="2 3">
    <name type="scientific">Stieleria magnilauensis</name>
    <dbReference type="NCBI Taxonomy" id="2527963"/>
    <lineage>
        <taxon>Bacteria</taxon>
        <taxon>Pseudomonadati</taxon>
        <taxon>Planctomycetota</taxon>
        <taxon>Planctomycetia</taxon>
        <taxon>Pirellulales</taxon>
        <taxon>Pirellulaceae</taxon>
        <taxon>Stieleria</taxon>
    </lineage>
</organism>
<protein>
    <submittedName>
        <fullName evidence="2">Uncharacterized protein</fullName>
    </submittedName>
</protein>
<proteinExistence type="predicted"/>
<accession>A0ABX5XQ01</accession>
<feature type="transmembrane region" description="Helical" evidence="1">
    <location>
        <begin position="41"/>
        <end position="62"/>
    </location>
</feature>
<evidence type="ECO:0000313" key="2">
    <source>
        <dbReference type="EMBL" id="QDV81954.1"/>
    </source>
</evidence>
<dbReference type="Proteomes" id="UP000318081">
    <property type="component" value="Chromosome"/>
</dbReference>
<reference evidence="2 3" key="1">
    <citation type="submission" date="2019-02" db="EMBL/GenBank/DDBJ databases">
        <title>Deep-cultivation of Planctomycetes and their phenomic and genomic characterization uncovers novel biology.</title>
        <authorList>
            <person name="Wiegand S."/>
            <person name="Jogler M."/>
            <person name="Boedeker C."/>
            <person name="Pinto D."/>
            <person name="Vollmers J."/>
            <person name="Rivas-Marin E."/>
            <person name="Kohn T."/>
            <person name="Peeters S.H."/>
            <person name="Heuer A."/>
            <person name="Rast P."/>
            <person name="Oberbeckmann S."/>
            <person name="Bunk B."/>
            <person name="Jeske O."/>
            <person name="Meyerdierks A."/>
            <person name="Storesund J.E."/>
            <person name="Kallscheuer N."/>
            <person name="Luecker S."/>
            <person name="Lage O.M."/>
            <person name="Pohl T."/>
            <person name="Merkel B.J."/>
            <person name="Hornburger P."/>
            <person name="Mueller R.-W."/>
            <person name="Bruemmer F."/>
            <person name="Labrenz M."/>
            <person name="Spormann A.M."/>
            <person name="Op den Camp H."/>
            <person name="Overmann J."/>
            <person name="Amann R."/>
            <person name="Jetten M.S.M."/>
            <person name="Mascher T."/>
            <person name="Medema M.H."/>
            <person name="Devos D.P."/>
            <person name="Kaster A.-K."/>
            <person name="Ovreas L."/>
            <person name="Rohde M."/>
            <person name="Galperin M.Y."/>
            <person name="Jogler C."/>
        </authorList>
    </citation>
    <scope>NUCLEOTIDE SEQUENCE [LARGE SCALE GENOMIC DNA]</scope>
    <source>
        <strain evidence="2 3">TBK1r</strain>
    </source>
</reference>
<sequence>MKLTARIIAIWLVMIVAEIAHGITRALTLVPLVGQFRSNQLGVFTGSAILFAIATLSIRWIGPTRRRDLLQAGVMWLVLTLAFELLFGRFVAGLSWQQLSADYNLQQGGLMPIGISVLFVAPWLAAWFRGIRIAT</sequence>
<gene>
    <name evidence="2" type="ORF">TBK1r_08780</name>
</gene>
<evidence type="ECO:0000313" key="3">
    <source>
        <dbReference type="Proteomes" id="UP000318081"/>
    </source>
</evidence>